<protein>
    <submittedName>
        <fullName evidence="1">Uncharacterized protein</fullName>
    </submittedName>
</protein>
<evidence type="ECO:0000313" key="1">
    <source>
        <dbReference type="EMBL" id="NLV09670.1"/>
    </source>
</evidence>
<gene>
    <name evidence="1" type="ORF">GOC74_06970</name>
</gene>
<sequence>MLNLTGASATGVREVCLTVDGERCLQYVPEHAQFTVSDAVASGIGTSVSETISDKPAVLLPETPLAEWTYQGVSFSVGTSLCIEHERTGLSTASCYGLGKLADVTAAPETRTIHLRWELHDSSWLVDMIARSVGAIASVIGPTRPKTLHFETETDFSTARESLERVVDGLHGDDGSSAHQV</sequence>
<accession>A0A847UDU3</accession>
<name>A0A847UDU3_9EURY</name>
<comment type="caution">
    <text evidence="1">The sequence shown here is derived from an EMBL/GenBank/DDBJ whole genome shotgun (WGS) entry which is preliminary data.</text>
</comment>
<dbReference type="EMBL" id="WOYG01000001">
    <property type="protein sequence ID" value="NLV09670.1"/>
    <property type="molecule type" value="Genomic_DNA"/>
</dbReference>
<organism evidence="1 2">
    <name type="scientific">Halomicrobium mukohataei</name>
    <dbReference type="NCBI Taxonomy" id="57705"/>
    <lineage>
        <taxon>Archaea</taxon>
        <taxon>Methanobacteriati</taxon>
        <taxon>Methanobacteriota</taxon>
        <taxon>Stenosarchaea group</taxon>
        <taxon>Halobacteria</taxon>
        <taxon>Halobacteriales</taxon>
        <taxon>Haloarculaceae</taxon>
        <taxon>Halomicrobium</taxon>
    </lineage>
</organism>
<proteinExistence type="predicted"/>
<evidence type="ECO:0000313" key="2">
    <source>
        <dbReference type="Proteomes" id="UP000608662"/>
    </source>
</evidence>
<reference evidence="1" key="1">
    <citation type="submission" date="2019-12" db="EMBL/GenBank/DDBJ databases">
        <title>Whole-genome sequence of Halomicrobium mukohataei pws1.</title>
        <authorList>
            <person name="Verma D.K."/>
            <person name="Gopal K."/>
            <person name="Prasad E.S."/>
        </authorList>
    </citation>
    <scope>NUCLEOTIDE SEQUENCE</scope>
    <source>
        <strain evidence="1">Pws1</strain>
    </source>
</reference>
<dbReference type="RefSeq" id="WP_170093478.1">
    <property type="nucleotide sequence ID" value="NZ_WOYG01000001.1"/>
</dbReference>
<dbReference type="AlphaFoldDB" id="A0A847UDU3"/>
<dbReference type="Proteomes" id="UP000608662">
    <property type="component" value="Unassembled WGS sequence"/>
</dbReference>